<dbReference type="PROSITE" id="PS00039">
    <property type="entry name" value="DEAD_ATP_HELICASE"/>
    <property type="match status" value="1"/>
</dbReference>
<dbReference type="Proteomes" id="UP000198406">
    <property type="component" value="Unassembled WGS sequence"/>
</dbReference>
<dbReference type="PROSITE" id="PS51192">
    <property type="entry name" value="HELICASE_ATP_BIND_1"/>
    <property type="match status" value="1"/>
</dbReference>
<feature type="compositionally biased region" description="Polar residues" evidence="8">
    <location>
        <begin position="104"/>
        <end position="117"/>
    </location>
</feature>
<accession>A0A1Z5K2W6</accession>
<evidence type="ECO:0000259" key="9">
    <source>
        <dbReference type="PROSITE" id="PS51192"/>
    </source>
</evidence>
<dbReference type="InterPro" id="IPR014001">
    <property type="entry name" value="Helicase_ATP-bd"/>
</dbReference>
<dbReference type="FunCoup" id="A0A1Z5K2W6">
    <property type="interactions" value="885"/>
</dbReference>
<feature type="compositionally biased region" description="Basic and acidic residues" evidence="8">
    <location>
        <begin position="17"/>
        <end position="41"/>
    </location>
</feature>
<dbReference type="SUPFAM" id="SSF52540">
    <property type="entry name" value="P-loop containing nucleoside triphosphate hydrolases"/>
    <property type="match status" value="1"/>
</dbReference>
<keyword evidence="12" id="KW-1185">Reference proteome</keyword>
<dbReference type="InterPro" id="IPR000629">
    <property type="entry name" value="RNA-helicase_DEAD-box_CS"/>
</dbReference>
<feature type="domain" description="Helicase C-terminal" evidence="10">
    <location>
        <begin position="521"/>
        <end position="660"/>
    </location>
</feature>
<name>A0A1Z5K2W6_FISSO</name>
<feature type="region of interest" description="Disordered" evidence="8">
    <location>
        <begin position="78"/>
        <end position="117"/>
    </location>
</feature>
<dbReference type="EMBL" id="BDSP01000150">
    <property type="protein sequence ID" value="GAX20529.1"/>
    <property type="molecule type" value="Genomic_DNA"/>
</dbReference>
<comment type="similarity">
    <text evidence="6">Belongs to the DEAD box helicase family.</text>
</comment>
<evidence type="ECO:0000256" key="1">
    <source>
        <dbReference type="ARBA" id="ARBA00012552"/>
    </source>
</evidence>
<dbReference type="Gene3D" id="3.40.50.300">
    <property type="entry name" value="P-loop containing nucleotide triphosphate hydrolases"/>
    <property type="match status" value="2"/>
</dbReference>
<dbReference type="GO" id="GO:0005524">
    <property type="term" value="F:ATP binding"/>
    <property type="evidence" value="ECO:0007669"/>
    <property type="project" value="UniProtKB-KW"/>
</dbReference>
<proteinExistence type="inferred from homology"/>
<keyword evidence="7" id="KW-0175">Coiled coil</keyword>
<evidence type="ECO:0000259" key="10">
    <source>
        <dbReference type="PROSITE" id="PS51194"/>
    </source>
</evidence>
<evidence type="ECO:0000256" key="6">
    <source>
        <dbReference type="RuleBase" id="RU000492"/>
    </source>
</evidence>
<dbReference type="InterPro" id="IPR027417">
    <property type="entry name" value="P-loop_NTPase"/>
</dbReference>
<keyword evidence="5 6" id="KW-0067">ATP-binding</keyword>
<dbReference type="InterPro" id="IPR011545">
    <property type="entry name" value="DEAD/DEAH_box_helicase_dom"/>
</dbReference>
<keyword evidence="2 6" id="KW-0547">Nucleotide-binding</keyword>
<dbReference type="PROSITE" id="PS51194">
    <property type="entry name" value="HELICASE_CTER"/>
    <property type="match status" value="1"/>
</dbReference>
<feature type="region of interest" description="Disordered" evidence="8">
    <location>
        <begin position="1"/>
        <end position="41"/>
    </location>
</feature>
<dbReference type="EC" id="3.6.4.13" evidence="1"/>
<reference evidence="11 12" key="1">
    <citation type="journal article" date="2015" name="Plant Cell">
        <title>Oil accumulation by the oleaginous diatom Fistulifera solaris as revealed by the genome and transcriptome.</title>
        <authorList>
            <person name="Tanaka T."/>
            <person name="Maeda Y."/>
            <person name="Veluchamy A."/>
            <person name="Tanaka M."/>
            <person name="Abida H."/>
            <person name="Marechal E."/>
            <person name="Bowler C."/>
            <person name="Muto M."/>
            <person name="Sunaga Y."/>
            <person name="Tanaka M."/>
            <person name="Yoshino T."/>
            <person name="Taniguchi T."/>
            <person name="Fukuda Y."/>
            <person name="Nemoto M."/>
            <person name="Matsumoto M."/>
            <person name="Wong P.S."/>
            <person name="Aburatani S."/>
            <person name="Fujibuchi W."/>
        </authorList>
    </citation>
    <scope>NUCLEOTIDE SEQUENCE [LARGE SCALE GENOMIC DNA]</scope>
    <source>
        <strain evidence="11 12">JPCC DA0580</strain>
    </source>
</reference>
<feature type="region of interest" description="Disordered" evidence="8">
    <location>
        <begin position="53"/>
        <end position="72"/>
    </location>
</feature>
<comment type="caution">
    <text evidence="11">The sequence shown here is derived from an EMBL/GenBank/DDBJ whole genome shotgun (WGS) entry which is preliminary data.</text>
</comment>
<dbReference type="GO" id="GO:0003724">
    <property type="term" value="F:RNA helicase activity"/>
    <property type="evidence" value="ECO:0007669"/>
    <property type="project" value="UniProtKB-EC"/>
</dbReference>
<dbReference type="OrthoDB" id="196131at2759"/>
<evidence type="ECO:0000313" key="11">
    <source>
        <dbReference type="EMBL" id="GAX20529.1"/>
    </source>
</evidence>
<organism evidence="11 12">
    <name type="scientific">Fistulifera solaris</name>
    <name type="common">Oleaginous diatom</name>
    <dbReference type="NCBI Taxonomy" id="1519565"/>
    <lineage>
        <taxon>Eukaryota</taxon>
        <taxon>Sar</taxon>
        <taxon>Stramenopiles</taxon>
        <taxon>Ochrophyta</taxon>
        <taxon>Bacillariophyta</taxon>
        <taxon>Bacillariophyceae</taxon>
        <taxon>Bacillariophycidae</taxon>
        <taxon>Naviculales</taxon>
        <taxon>Naviculaceae</taxon>
        <taxon>Fistulifera</taxon>
    </lineage>
</organism>
<keyword evidence="4 6" id="KW-0347">Helicase</keyword>
<evidence type="ECO:0000256" key="2">
    <source>
        <dbReference type="ARBA" id="ARBA00022741"/>
    </source>
</evidence>
<dbReference type="Pfam" id="PF00270">
    <property type="entry name" value="DEAD"/>
    <property type="match status" value="1"/>
</dbReference>
<dbReference type="GO" id="GO:0016787">
    <property type="term" value="F:hydrolase activity"/>
    <property type="evidence" value="ECO:0007669"/>
    <property type="project" value="UniProtKB-KW"/>
</dbReference>
<evidence type="ECO:0000256" key="4">
    <source>
        <dbReference type="ARBA" id="ARBA00022806"/>
    </source>
</evidence>
<evidence type="ECO:0000313" key="12">
    <source>
        <dbReference type="Proteomes" id="UP000198406"/>
    </source>
</evidence>
<feature type="coiled-coil region" evidence="7">
    <location>
        <begin position="431"/>
        <end position="458"/>
    </location>
</feature>
<protein>
    <recommendedName>
        <fullName evidence="1">RNA helicase</fullName>
        <ecNumber evidence="1">3.6.4.13</ecNumber>
    </recommendedName>
</protein>
<dbReference type="InParanoid" id="A0A1Z5K2W6"/>
<dbReference type="AlphaFoldDB" id="A0A1Z5K2W6"/>
<dbReference type="PANTHER" id="PTHR47958">
    <property type="entry name" value="ATP-DEPENDENT RNA HELICASE DBP3"/>
    <property type="match status" value="1"/>
</dbReference>
<dbReference type="Pfam" id="PF00271">
    <property type="entry name" value="Helicase_C"/>
    <property type="match status" value="1"/>
</dbReference>
<dbReference type="SMART" id="SM00490">
    <property type="entry name" value="HELICc"/>
    <property type="match status" value="1"/>
</dbReference>
<dbReference type="InterPro" id="IPR001650">
    <property type="entry name" value="Helicase_C-like"/>
</dbReference>
<dbReference type="SMART" id="SM00487">
    <property type="entry name" value="DEXDc"/>
    <property type="match status" value="1"/>
</dbReference>
<evidence type="ECO:0000256" key="5">
    <source>
        <dbReference type="ARBA" id="ARBA00022840"/>
    </source>
</evidence>
<keyword evidence="3 6" id="KW-0378">Hydrolase</keyword>
<dbReference type="CDD" id="cd18787">
    <property type="entry name" value="SF2_C_DEAD"/>
    <property type="match status" value="1"/>
</dbReference>
<feature type="domain" description="Helicase ATP-binding" evidence="9">
    <location>
        <begin position="278"/>
        <end position="485"/>
    </location>
</feature>
<evidence type="ECO:0000256" key="7">
    <source>
        <dbReference type="SAM" id="Coils"/>
    </source>
</evidence>
<gene>
    <name evidence="11" type="ORF">FisN_3Hh624</name>
</gene>
<feature type="compositionally biased region" description="Basic and acidic residues" evidence="8">
    <location>
        <begin position="88"/>
        <end position="103"/>
    </location>
</feature>
<evidence type="ECO:0000256" key="8">
    <source>
        <dbReference type="SAM" id="MobiDB-lite"/>
    </source>
</evidence>
<dbReference type="GO" id="GO:0003676">
    <property type="term" value="F:nucleic acid binding"/>
    <property type="evidence" value="ECO:0007669"/>
    <property type="project" value="InterPro"/>
</dbReference>
<sequence>MQPETLIDPALLEGLSESERKEALAAAEAAKRAEERAEQRAIERALRQKELERQQFEKPLQKPHSNNTINSGRVVYVPKRERKQQTAIKDETSELVKKQKQSEPAESSLLSKTTTAGSNLTQKQRAVINETYLGVKDVSVNQEMEAKQKQQRGTKKRTMFKFQWDDTDDTFEADDPLYATPFFVKPPSFQSKKVKLLEKEVTNRESAMQKPLSQMTNRDWRILRENYEIHVRGGQAPPPLRSFEEASPGLPSIHPLLIKALYDVMKFKEPSPIQRQAIPVGLQRRDMIGIAETGSGKTVAFGVPLCHYLMQLPCTVLQRVAEEGPLALVLAPTRELALQIDGEFRKLLSLTPNLITCPIVGGQAIQQQAQQVRKGVHIVVGTPGRINDCIEMAYLVLNQCCYVVLDEADRMVDMGFLPQVQSILDSMGGMLKSADDELRAYQQEQEDLQNQNAVARYRITAMFSATMPPEVEKIAQTYLRYPAVVSIGDQKSGKNSRIVQELVWLASPALKEKALMQQISNPRFLYEKVIVFVNEKKHAEHVGRIVERAGRQVVVLHGGKTQEQREESLATFRRGGVVMVATDVAGRGLDVPDVAHVINYDLPSRSIENYTHRIGRTGRAGKEGLATSLITEEDAGIMAALKAYLESTGNKVPERLARHPAANGTDHGDLIL</sequence>
<evidence type="ECO:0000256" key="3">
    <source>
        <dbReference type="ARBA" id="ARBA00022801"/>
    </source>
</evidence>